<keyword evidence="2" id="KW-1185">Reference proteome</keyword>
<dbReference type="KEGG" id="ctp:CTRG_02841"/>
<name>C5M8W9_CANTT</name>
<dbReference type="HOGENOM" id="CLU_997475_0_0_1"/>
<organism evidence="1 2">
    <name type="scientific">Candida tropicalis (strain ATCC MYA-3404 / T1)</name>
    <name type="common">Yeast</name>
    <dbReference type="NCBI Taxonomy" id="294747"/>
    <lineage>
        <taxon>Eukaryota</taxon>
        <taxon>Fungi</taxon>
        <taxon>Dikarya</taxon>
        <taxon>Ascomycota</taxon>
        <taxon>Saccharomycotina</taxon>
        <taxon>Pichiomycetes</taxon>
        <taxon>Debaryomycetaceae</taxon>
        <taxon>Candida/Lodderomyces clade</taxon>
        <taxon>Candida</taxon>
    </lineage>
</organism>
<accession>C5M8W9</accession>
<sequence>MTITLTTTSNKSIISPQPTKLIPTTTATSTLNNTTTVPTTIDNNNNNTQTNTTGICLFSLSPTPTPRSTPFYLDQYGLEELDENESIISELSSSYQSQSILQDYHHHNQNHNQSHHHHDFIYCGNSHTQQITTTSVSPLKPSPRPKTLLAPYIFYATNLLHLSNHFINCEFDSFSNHVILNPNIPKIQHTSIISQLKEMYNLAIELKDAVLQFNKILGSLKTQQMSVITFKKNLDLIVDNELNIPVHTIVDQIIDGLYQYNLTIEDCLNDESSDDLMNEETCQIIKDYHFKIESLLYLNDCEFNITHVEKFYNLLMNFCTD</sequence>
<dbReference type="EMBL" id="GG692397">
    <property type="protein sequence ID" value="EER34023.1"/>
    <property type="molecule type" value="Genomic_DNA"/>
</dbReference>
<dbReference type="RefSeq" id="XP_002548544.1">
    <property type="nucleotide sequence ID" value="XM_002548498.1"/>
</dbReference>
<dbReference type="VEuPathDB" id="FungiDB:CTRG_02841"/>
<proteinExistence type="predicted"/>
<dbReference type="GeneID" id="8300344"/>
<dbReference type="AlphaFoldDB" id="C5M8W9"/>
<gene>
    <name evidence="1" type="ORF">CTRG_02841</name>
</gene>
<dbReference type="OrthoDB" id="4020980at2759"/>
<protein>
    <submittedName>
        <fullName evidence="1">Uncharacterized protein</fullName>
    </submittedName>
</protein>
<dbReference type="Proteomes" id="UP000002037">
    <property type="component" value="Unassembled WGS sequence"/>
</dbReference>
<reference evidence="1 2" key="1">
    <citation type="journal article" date="2009" name="Nature">
        <title>Evolution of pathogenicity and sexual reproduction in eight Candida genomes.</title>
        <authorList>
            <person name="Butler G."/>
            <person name="Rasmussen M.D."/>
            <person name="Lin M.F."/>
            <person name="Santos M.A."/>
            <person name="Sakthikumar S."/>
            <person name="Munro C.A."/>
            <person name="Rheinbay E."/>
            <person name="Grabherr M."/>
            <person name="Forche A."/>
            <person name="Reedy J.L."/>
            <person name="Agrafioti I."/>
            <person name="Arnaud M.B."/>
            <person name="Bates S."/>
            <person name="Brown A.J."/>
            <person name="Brunke S."/>
            <person name="Costanzo M.C."/>
            <person name="Fitzpatrick D.A."/>
            <person name="de Groot P.W."/>
            <person name="Harris D."/>
            <person name="Hoyer L.L."/>
            <person name="Hube B."/>
            <person name="Klis F.M."/>
            <person name="Kodira C."/>
            <person name="Lennard N."/>
            <person name="Logue M.E."/>
            <person name="Martin R."/>
            <person name="Neiman A.M."/>
            <person name="Nikolaou E."/>
            <person name="Quail M.A."/>
            <person name="Quinn J."/>
            <person name="Santos M.C."/>
            <person name="Schmitzberger F.F."/>
            <person name="Sherlock G."/>
            <person name="Shah P."/>
            <person name="Silverstein K.A."/>
            <person name="Skrzypek M.S."/>
            <person name="Soll D."/>
            <person name="Staggs R."/>
            <person name="Stansfield I."/>
            <person name="Stumpf M.P."/>
            <person name="Sudbery P.E."/>
            <person name="Srikantha T."/>
            <person name="Zeng Q."/>
            <person name="Berman J."/>
            <person name="Berriman M."/>
            <person name="Heitman J."/>
            <person name="Gow N.A."/>
            <person name="Lorenz M.C."/>
            <person name="Birren B.W."/>
            <person name="Kellis M."/>
            <person name="Cuomo C.A."/>
        </authorList>
    </citation>
    <scope>NUCLEOTIDE SEQUENCE [LARGE SCALE GENOMIC DNA]</scope>
    <source>
        <strain evidence="2">ATCC MYA-3404 / T1</strain>
    </source>
</reference>
<evidence type="ECO:0000313" key="2">
    <source>
        <dbReference type="Proteomes" id="UP000002037"/>
    </source>
</evidence>
<evidence type="ECO:0000313" key="1">
    <source>
        <dbReference type="EMBL" id="EER34023.1"/>
    </source>
</evidence>